<dbReference type="Gene3D" id="1.10.3080.10">
    <property type="entry name" value="Clc chloride channel"/>
    <property type="match status" value="1"/>
</dbReference>
<keyword evidence="5" id="KW-0406">Ion transport</keyword>
<dbReference type="Proteomes" id="UP001156870">
    <property type="component" value="Unassembled WGS sequence"/>
</dbReference>
<dbReference type="EMBL" id="BSPD01000035">
    <property type="protein sequence ID" value="GLS25895.1"/>
    <property type="molecule type" value="Genomic_DNA"/>
</dbReference>
<evidence type="ECO:0000256" key="2">
    <source>
        <dbReference type="ARBA" id="ARBA00022448"/>
    </source>
</evidence>
<keyword evidence="9" id="KW-0407">Ion channel</keyword>
<evidence type="ECO:0000256" key="1">
    <source>
        <dbReference type="ARBA" id="ARBA00004141"/>
    </source>
</evidence>
<keyword evidence="7" id="KW-0869">Chloride channel</keyword>
<name>A0AA37WM52_9GAMM</name>
<dbReference type="PANTHER" id="PTHR43427:SF6">
    <property type="entry name" value="CHLORIDE CHANNEL PROTEIN CLC-E"/>
    <property type="match status" value="1"/>
</dbReference>
<keyword evidence="12" id="KW-1185">Reference proteome</keyword>
<dbReference type="GO" id="GO:0005254">
    <property type="term" value="F:chloride channel activity"/>
    <property type="evidence" value="ECO:0007669"/>
    <property type="project" value="UniProtKB-KW"/>
</dbReference>
<evidence type="ECO:0000256" key="6">
    <source>
        <dbReference type="ARBA" id="ARBA00023136"/>
    </source>
</evidence>
<dbReference type="InterPro" id="IPR014743">
    <property type="entry name" value="Cl-channel_core"/>
</dbReference>
<dbReference type="RefSeq" id="WP_232595075.1">
    <property type="nucleotide sequence ID" value="NZ_BSPD01000035.1"/>
</dbReference>
<dbReference type="InterPro" id="IPR001807">
    <property type="entry name" value="ClC"/>
</dbReference>
<feature type="transmembrane region" description="Helical" evidence="10">
    <location>
        <begin position="67"/>
        <end position="87"/>
    </location>
</feature>
<keyword evidence="2" id="KW-0813">Transport</keyword>
<comment type="caution">
    <text evidence="11">The sequence shown here is derived from an EMBL/GenBank/DDBJ whole genome shotgun (WGS) entry which is preliminary data.</text>
</comment>
<keyword evidence="8" id="KW-0868">Chloride</keyword>
<keyword evidence="3 10" id="KW-0812">Transmembrane</keyword>
<proteinExistence type="predicted"/>
<gene>
    <name evidence="11" type="ORF">GCM10007877_16090</name>
</gene>
<protein>
    <submittedName>
        <fullName evidence="11">Chloride channel protein</fullName>
    </submittedName>
</protein>
<dbReference type="AlphaFoldDB" id="A0AA37WM52"/>
<feature type="transmembrane region" description="Helical" evidence="10">
    <location>
        <begin position="333"/>
        <end position="351"/>
    </location>
</feature>
<feature type="transmembrane region" description="Helical" evidence="10">
    <location>
        <begin position="163"/>
        <end position="185"/>
    </location>
</feature>
<evidence type="ECO:0000256" key="4">
    <source>
        <dbReference type="ARBA" id="ARBA00022989"/>
    </source>
</evidence>
<keyword evidence="6 10" id="KW-0472">Membrane</keyword>
<sequence>MKTHIALYLRNFRHQLAYLDALPQLTFLALLAGVATGTVVVGFRLLVDLPLLSLPEHIDNFEGLPQSARFWLPLFGATALGALLMWLPSRRIKVGVGHVLDRLHNHQGHMPASNFFVQFFGGITCLITGQSVGREGPSVHLGAATASFVGRWLRIPNNSMRTLIGCGVAAGISASFNTPLAGVIFAMEVVMMEYTIAGFIPIIISSVTGAIITRAMFGHDHSFVIAHSQLTSLYEFPFMIVIGIGIGLSATTYSWILRSSLSVAHWPMVIRFAIAGGLTGLTALVFPEILGLGYDTIEDAIAGNFSLQLLLAIALTKLVISSAAIGLGLPGGLIGPTLVIGACLGGAFGIIGQSISGVHSDGLYVLIGMTAMMGAVLNAPLAALVAILELTHNPNVIFPSMMVVVIASLVTRRLFNADGVFLALLSAQGHNIDSNAPRRELSRIGVLSVMNTQFVVSDPVLECDDAHQLLNNQPLWIIFENPETQSLNALRAADLASFLDSAPEKVLTLEESIQLAELPGKRLAIYPIHDTANLLEAHQLMKAHNAEAVYVERSHRPVVGTSIVGIISRDAINNHYKVH</sequence>
<accession>A0AA37WM52</accession>
<feature type="transmembrane region" description="Helical" evidence="10">
    <location>
        <begin position="191"/>
        <end position="212"/>
    </location>
</feature>
<organism evidence="11 12">
    <name type="scientific">Marinibactrum halimedae</name>
    <dbReference type="NCBI Taxonomy" id="1444977"/>
    <lineage>
        <taxon>Bacteria</taxon>
        <taxon>Pseudomonadati</taxon>
        <taxon>Pseudomonadota</taxon>
        <taxon>Gammaproteobacteria</taxon>
        <taxon>Cellvibrionales</taxon>
        <taxon>Cellvibrionaceae</taxon>
        <taxon>Marinibactrum</taxon>
    </lineage>
</organism>
<feature type="transmembrane region" description="Helical" evidence="10">
    <location>
        <begin position="307"/>
        <end position="327"/>
    </location>
</feature>
<dbReference type="PANTHER" id="PTHR43427">
    <property type="entry name" value="CHLORIDE CHANNEL PROTEIN CLC-E"/>
    <property type="match status" value="1"/>
</dbReference>
<evidence type="ECO:0000256" key="10">
    <source>
        <dbReference type="SAM" id="Phobius"/>
    </source>
</evidence>
<dbReference type="CDD" id="cd00400">
    <property type="entry name" value="Voltage_gated_ClC"/>
    <property type="match status" value="1"/>
</dbReference>
<keyword evidence="4 10" id="KW-1133">Transmembrane helix</keyword>
<dbReference type="SUPFAM" id="SSF81340">
    <property type="entry name" value="Clc chloride channel"/>
    <property type="match status" value="1"/>
</dbReference>
<feature type="transmembrane region" description="Helical" evidence="10">
    <location>
        <begin position="21"/>
        <end position="47"/>
    </location>
</feature>
<dbReference type="GO" id="GO:0034707">
    <property type="term" value="C:chloride channel complex"/>
    <property type="evidence" value="ECO:0007669"/>
    <property type="project" value="UniProtKB-KW"/>
</dbReference>
<evidence type="ECO:0000313" key="12">
    <source>
        <dbReference type="Proteomes" id="UP001156870"/>
    </source>
</evidence>
<feature type="transmembrane region" description="Helical" evidence="10">
    <location>
        <begin position="396"/>
        <end position="415"/>
    </location>
</feature>
<feature type="transmembrane region" description="Helical" evidence="10">
    <location>
        <begin position="233"/>
        <end position="256"/>
    </location>
</feature>
<comment type="subcellular location">
    <subcellularLocation>
        <location evidence="1">Membrane</location>
        <topology evidence="1">Multi-pass membrane protein</topology>
    </subcellularLocation>
</comment>
<evidence type="ECO:0000256" key="7">
    <source>
        <dbReference type="ARBA" id="ARBA00023173"/>
    </source>
</evidence>
<dbReference type="InterPro" id="IPR050368">
    <property type="entry name" value="ClC-type_chloride_channel"/>
</dbReference>
<evidence type="ECO:0000256" key="9">
    <source>
        <dbReference type="ARBA" id="ARBA00023303"/>
    </source>
</evidence>
<feature type="transmembrane region" description="Helical" evidence="10">
    <location>
        <begin position="268"/>
        <end position="286"/>
    </location>
</feature>
<evidence type="ECO:0000256" key="8">
    <source>
        <dbReference type="ARBA" id="ARBA00023214"/>
    </source>
</evidence>
<dbReference type="PRINTS" id="PR00762">
    <property type="entry name" value="CLCHANNEL"/>
</dbReference>
<feature type="transmembrane region" description="Helical" evidence="10">
    <location>
        <begin position="363"/>
        <end position="390"/>
    </location>
</feature>
<reference evidence="11 12" key="1">
    <citation type="journal article" date="2014" name="Int. J. Syst. Evol. Microbiol.">
        <title>Complete genome sequence of Corynebacterium casei LMG S-19264T (=DSM 44701T), isolated from a smear-ripened cheese.</title>
        <authorList>
            <consortium name="US DOE Joint Genome Institute (JGI-PGF)"/>
            <person name="Walter F."/>
            <person name="Albersmeier A."/>
            <person name="Kalinowski J."/>
            <person name="Ruckert C."/>
        </authorList>
    </citation>
    <scope>NUCLEOTIDE SEQUENCE [LARGE SCALE GENOMIC DNA]</scope>
    <source>
        <strain evidence="11 12">NBRC 110095</strain>
    </source>
</reference>
<evidence type="ECO:0000256" key="3">
    <source>
        <dbReference type="ARBA" id="ARBA00022692"/>
    </source>
</evidence>
<evidence type="ECO:0000256" key="5">
    <source>
        <dbReference type="ARBA" id="ARBA00023065"/>
    </source>
</evidence>
<dbReference type="Pfam" id="PF00654">
    <property type="entry name" value="Voltage_CLC"/>
    <property type="match status" value="1"/>
</dbReference>
<evidence type="ECO:0000313" key="11">
    <source>
        <dbReference type="EMBL" id="GLS25895.1"/>
    </source>
</evidence>